<evidence type="ECO:0000256" key="1">
    <source>
        <dbReference type="ARBA" id="ARBA00001936"/>
    </source>
</evidence>
<gene>
    <name evidence="11" type="ORF">L21SP2_2624</name>
</gene>
<dbReference type="InterPro" id="IPR012301">
    <property type="entry name" value="Malic_N_dom"/>
</dbReference>
<dbReference type="NCBIfam" id="NF010052">
    <property type="entry name" value="PRK13529.1"/>
    <property type="match status" value="1"/>
</dbReference>
<dbReference type="SUPFAM" id="SSF51735">
    <property type="entry name" value="NAD(P)-binding Rossmann-fold domains"/>
    <property type="match status" value="1"/>
</dbReference>
<evidence type="ECO:0000256" key="7">
    <source>
        <dbReference type="PIRSR" id="PIRSR000106-3"/>
    </source>
</evidence>
<feature type="binding site" evidence="6">
    <location>
        <position position="417"/>
    </location>
    <ligand>
        <name>(S)-malate</name>
        <dbReference type="ChEBI" id="CHEBI:15589"/>
    </ligand>
</feature>
<keyword evidence="12" id="KW-1185">Reference proteome</keyword>
<evidence type="ECO:0000256" key="5">
    <source>
        <dbReference type="PIRSR" id="PIRSR000106-1"/>
    </source>
</evidence>
<dbReference type="STRING" id="1307761.L21SP2_2624"/>
<dbReference type="AlphaFoldDB" id="V5WL96"/>
<organism evidence="11 12">
    <name type="scientific">Salinispira pacifica</name>
    <dbReference type="NCBI Taxonomy" id="1307761"/>
    <lineage>
        <taxon>Bacteria</taxon>
        <taxon>Pseudomonadati</taxon>
        <taxon>Spirochaetota</taxon>
        <taxon>Spirochaetia</taxon>
        <taxon>Spirochaetales</taxon>
        <taxon>Spirochaetaceae</taxon>
        <taxon>Salinispira</taxon>
    </lineage>
</organism>
<dbReference type="GO" id="GO:0006108">
    <property type="term" value="P:malate metabolic process"/>
    <property type="evidence" value="ECO:0007669"/>
    <property type="project" value="TreeGrafter"/>
</dbReference>
<feature type="active site" description="Proton donor" evidence="5">
    <location>
        <position position="113"/>
    </location>
</feature>
<feature type="domain" description="Malic enzyme N-terminal" evidence="10">
    <location>
        <begin position="90"/>
        <end position="270"/>
    </location>
</feature>
<dbReference type="InterPro" id="IPR036291">
    <property type="entry name" value="NAD(P)-bd_dom_sf"/>
</dbReference>
<evidence type="ECO:0000256" key="6">
    <source>
        <dbReference type="PIRSR" id="PIRSR000106-2"/>
    </source>
</evidence>
<dbReference type="Pfam" id="PF03949">
    <property type="entry name" value="Malic_M"/>
    <property type="match status" value="1"/>
</dbReference>
<evidence type="ECO:0000313" key="11">
    <source>
        <dbReference type="EMBL" id="AHC15976.1"/>
    </source>
</evidence>
<evidence type="ECO:0000259" key="10">
    <source>
        <dbReference type="SMART" id="SM01274"/>
    </source>
</evidence>
<dbReference type="Proteomes" id="UP000018680">
    <property type="component" value="Chromosome"/>
</dbReference>
<dbReference type="GO" id="GO:0046872">
    <property type="term" value="F:metal ion binding"/>
    <property type="evidence" value="ECO:0007669"/>
    <property type="project" value="UniProtKB-KW"/>
</dbReference>
<evidence type="ECO:0000256" key="3">
    <source>
        <dbReference type="ARBA" id="ARBA00022723"/>
    </source>
</evidence>
<keyword evidence="3 7" id="KW-0479">Metal-binding</keyword>
<dbReference type="GO" id="GO:0004473">
    <property type="term" value="F:malate dehydrogenase (decarboxylating) (NADP+) activity"/>
    <property type="evidence" value="ECO:0007669"/>
    <property type="project" value="TreeGrafter"/>
</dbReference>
<dbReference type="PANTHER" id="PTHR23406:SF90">
    <property type="entry name" value="MALIC ENZYME-RELATED"/>
    <property type="match status" value="1"/>
</dbReference>
<protein>
    <submittedName>
        <fullName evidence="11">NAD-dependent malic enzyme</fullName>
        <ecNumber evidence="11">1.1.1.38</ecNumber>
    </submittedName>
</protein>
<dbReference type="Gene3D" id="3.40.50.720">
    <property type="entry name" value="NAD(P)-binding Rossmann-like Domain"/>
    <property type="match status" value="1"/>
</dbReference>
<dbReference type="GO" id="GO:0051287">
    <property type="term" value="F:NAD binding"/>
    <property type="evidence" value="ECO:0007669"/>
    <property type="project" value="InterPro"/>
</dbReference>
<feature type="domain" description="Malic enzyme NAD-binding" evidence="9">
    <location>
        <begin position="280"/>
        <end position="530"/>
    </location>
</feature>
<dbReference type="PATRIC" id="fig|1307761.3.peg.2614"/>
<keyword evidence="4 11" id="KW-0560">Oxidoreductase</keyword>
<dbReference type="KEGG" id="slr:L21SP2_2624"/>
<evidence type="ECO:0000256" key="2">
    <source>
        <dbReference type="ARBA" id="ARBA00008785"/>
    </source>
</evidence>
<evidence type="ECO:0000256" key="4">
    <source>
        <dbReference type="ARBA" id="ARBA00023002"/>
    </source>
</evidence>
<dbReference type="EC" id="1.1.1.38" evidence="11"/>
<feature type="binding site" evidence="7">
    <location>
        <position position="279"/>
    </location>
    <ligand>
        <name>a divalent metal cation</name>
        <dbReference type="ChEBI" id="CHEBI:60240"/>
    </ligand>
</feature>
<dbReference type="FunFam" id="3.40.50.720:FF:000182">
    <property type="entry name" value="NAD-dependent malic enzyme"/>
    <property type="match status" value="1"/>
</dbReference>
<dbReference type="InterPro" id="IPR037062">
    <property type="entry name" value="Malic_N_dom_sf"/>
</dbReference>
<dbReference type="InterPro" id="IPR012302">
    <property type="entry name" value="Malic_NAD-bd"/>
</dbReference>
<dbReference type="CDD" id="cd05312">
    <property type="entry name" value="NAD_bind_1_malic_enz"/>
    <property type="match status" value="1"/>
</dbReference>
<dbReference type="Gene3D" id="3.40.50.10380">
    <property type="entry name" value="Malic enzyme, N-terminal domain"/>
    <property type="match status" value="1"/>
</dbReference>
<feature type="binding site" evidence="6">
    <location>
        <position position="461"/>
    </location>
    <ligand>
        <name>(S)-malate</name>
        <dbReference type="ChEBI" id="CHEBI:15589"/>
    </ligand>
</feature>
<dbReference type="PIRSF" id="PIRSF000106">
    <property type="entry name" value="ME"/>
    <property type="match status" value="1"/>
</dbReference>
<dbReference type="EMBL" id="CP006939">
    <property type="protein sequence ID" value="AHC15976.1"/>
    <property type="molecule type" value="Genomic_DNA"/>
</dbReference>
<name>V5WL96_9SPIO</name>
<dbReference type="SUPFAM" id="SSF53223">
    <property type="entry name" value="Aminoacid dehydrogenase-like, N-terminal domain"/>
    <property type="match status" value="1"/>
</dbReference>
<dbReference type="Pfam" id="PF00390">
    <property type="entry name" value="malic"/>
    <property type="match status" value="1"/>
</dbReference>
<dbReference type="PANTHER" id="PTHR23406">
    <property type="entry name" value="MALIC ENZYME-RELATED"/>
    <property type="match status" value="1"/>
</dbReference>
<proteinExistence type="inferred from homology"/>
<dbReference type="InterPro" id="IPR046346">
    <property type="entry name" value="Aminoacid_DH-like_N_sf"/>
</dbReference>
<comment type="cofactor">
    <cofactor evidence="7">
        <name>Mg(2+)</name>
        <dbReference type="ChEBI" id="CHEBI:18420"/>
    </cofactor>
    <cofactor evidence="7">
        <name>Mn(2+)</name>
        <dbReference type="ChEBI" id="CHEBI:29035"/>
    </cofactor>
    <text evidence="7">Divalent metal cations. Prefers magnesium or manganese.</text>
</comment>
<accession>V5WL96</accession>
<dbReference type="eggNOG" id="COG0281">
    <property type="taxonomic scope" value="Bacteria"/>
</dbReference>
<feature type="binding site" evidence="7">
    <location>
        <position position="255"/>
    </location>
    <ligand>
        <name>a divalent metal cation</name>
        <dbReference type="ChEBI" id="CHEBI:60240"/>
    </ligand>
</feature>
<evidence type="ECO:0000313" key="12">
    <source>
        <dbReference type="Proteomes" id="UP000018680"/>
    </source>
</evidence>
<reference evidence="11 12" key="1">
    <citation type="journal article" date="2015" name="Stand. Genomic Sci.">
        <title>Complete genome sequence and description of Salinispira pacifica gen. nov., sp. nov., a novel spirochaete isolated form a hypersaline microbial mat.</title>
        <authorList>
            <person name="Ben Hania W."/>
            <person name="Joseph M."/>
            <person name="Schumann P."/>
            <person name="Bunk B."/>
            <person name="Fiebig A."/>
            <person name="Sproer C."/>
            <person name="Klenk H.P."/>
            <person name="Fardeau M.L."/>
            <person name="Spring S."/>
        </authorList>
    </citation>
    <scope>NUCLEOTIDE SEQUENCE [LARGE SCALE GENOMIC DNA]</scope>
    <source>
        <strain evidence="11 12">L21-RPul-D2</strain>
    </source>
</reference>
<dbReference type="HOGENOM" id="CLU_011405_5_2_12"/>
<dbReference type="InterPro" id="IPR001891">
    <property type="entry name" value="Malic_OxRdtase"/>
</dbReference>
<dbReference type="SMART" id="SM01274">
    <property type="entry name" value="malic"/>
    <property type="match status" value="1"/>
</dbReference>
<feature type="binding site" evidence="7">
    <location>
        <position position="256"/>
    </location>
    <ligand>
        <name>a divalent metal cation</name>
        <dbReference type="ChEBI" id="CHEBI:60240"/>
    </ligand>
</feature>
<evidence type="ECO:0000256" key="8">
    <source>
        <dbReference type="RuleBase" id="RU003427"/>
    </source>
</evidence>
<feature type="active site" description="Proton acceptor" evidence="5">
    <location>
        <position position="184"/>
    </location>
</feature>
<dbReference type="PRINTS" id="PR00072">
    <property type="entry name" value="MALOXRDTASE"/>
</dbReference>
<comment type="cofactor">
    <cofactor evidence="1">
        <name>Mn(2+)</name>
        <dbReference type="ChEBI" id="CHEBI:29035"/>
    </cofactor>
</comment>
<sequence>MNSRLAPGVSMSYHEGMAERERPLRGMDIIHDSRSNKGTGFTREERRNLGLRGLLPYQISSQELQAQRVMENFRRKENNMERYIFLRSLEERNERLFFRVLMDNIRELLPIVYTPTVGQACQQFANIFRHAKGFYITPEDKGHIRDILNNWPVEDVRIIVVTDGERILGLGDLGANGMGIPIGKLSLYTAAGGIDPLRCMPVMLDVGTDNTELLNDPLYMGWPHARLRGREYQSLVEEFVFSVQDKYPKALIQFEDFATPNAYHHLKRFRQAVLSFNDDIQGTAAVAVAGLKAALRISGTPLRDLRVMFLGAGSAATGMAHLLTRALMEAGLSEGEARKQVQFVDEHGLLISSRKDLTPQNIEYSVDSEARDFVSAIREFEPHAIIGATGVPGTFSREVVESMAAVQQRPIIFALSNPTDRAECSAAQAYEWSSGRAIFASGSPFQPLEYEGKRFEPAQGNNVYIFPGVGLGAISVAASRISDSMFLAAADALAARVKQEQLERGSIFPPLTELRNISLDIAEAVALKAYEQNLARYPHPDDLRELIQGVMYDPSY</sequence>
<evidence type="ECO:0000259" key="9">
    <source>
        <dbReference type="SMART" id="SM00919"/>
    </source>
</evidence>
<dbReference type="SMART" id="SM00919">
    <property type="entry name" value="Malic_M"/>
    <property type="match status" value="1"/>
</dbReference>
<comment type="similarity">
    <text evidence="2 8">Belongs to the malic enzymes family.</text>
</comment>
<feature type="binding site" evidence="6">
    <location>
        <position position="166"/>
    </location>
    <ligand>
        <name>(S)-malate</name>
        <dbReference type="ChEBI" id="CHEBI:15589"/>
    </ligand>
</feature>